<keyword evidence="16" id="KW-0407">Ion channel</keyword>
<evidence type="ECO:0000259" key="20">
    <source>
        <dbReference type="Pfam" id="PF00520"/>
    </source>
</evidence>
<keyword evidence="2" id="KW-0813">Transport</keyword>
<keyword evidence="12 19" id="KW-1133">Transmembrane helix</keyword>
<keyword evidence="3" id="KW-1003">Cell membrane</keyword>
<keyword evidence="9" id="KW-0677">Repeat</keyword>
<dbReference type="OrthoDB" id="533508at2759"/>
<dbReference type="Proteomes" id="UP000770717">
    <property type="component" value="Unassembled WGS sequence"/>
</dbReference>
<feature type="transmembrane region" description="Helical" evidence="19">
    <location>
        <begin position="457"/>
        <end position="475"/>
    </location>
</feature>
<comment type="catalytic activity">
    <reaction evidence="17">
        <text>Ca(2+)(in) = Ca(2+)(out)</text>
        <dbReference type="Rhea" id="RHEA:29671"/>
        <dbReference type="ChEBI" id="CHEBI:29108"/>
    </reaction>
</comment>
<evidence type="ECO:0000256" key="19">
    <source>
        <dbReference type="SAM" id="Phobius"/>
    </source>
</evidence>
<dbReference type="EMBL" id="WNTK01000306">
    <property type="protein sequence ID" value="KAG9470323.1"/>
    <property type="molecule type" value="Genomic_DNA"/>
</dbReference>
<evidence type="ECO:0000256" key="15">
    <source>
        <dbReference type="ARBA" id="ARBA00023136"/>
    </source>
</evidence>
<evidence type="ECO:0000256" key="8">
    <source>
        <dbReference type="ARBA" id="ARBA00022723"/>
    </source>
</evidence>
<gene>
    <name evidence="21" type="ORF">GDO78_018155</name>
</gene>
<dbReference type="Pfam" id="PF12796">
    <property type="entry name" value="Ank_2"/>
    <property type="match status" value="2"/>
</dbReference>
<evidence type="ECO:0000256" key="11">
    <source>
        <dbReference type="ARBA" id="ARBA00022860"/>
    </source>
</evidence>
<accession>A0A8J6EJM4</accession>
<keyword evidence="8" id="KW-0479">Metal-binding</keyword>
<comment type="subcellular location">
    <subcellularLocation>
        <location evidence="1">Cell membrane</location>
        <topology evidence="1">Multi-pass membrane protein</topology>
    </subcellularLocation>
</comment>
<evidence type="ECO:0000256" key="6">
    <source>
        <dbReference type="ARBA" id="ARBA00022673"/>
    </source>
</evidence>
<keyword evidence="11" id="KW-0112">Calmodulin-binding</keyword>
<reference evidence="21" key="1">
    <citation type="thesis" date="2020" institute="ProQuest LLC" country="789 East Eisenhower Parkway, Ann Arbor, MI, USA">
        <title>Comparative Genomics and Chromosome Evolution.</title>
        <authorList>
            <person name="Mudd A.B."/>
        </authorList>
    </citation>
    <scope>NUCLEOTIDE SEQUENCE</scope>
    <source>
        <strain evidence="21">HN-11 Male</strain>
        <tissue evidence="21">Kidney and liver</tissue>
    </source>
</reference>
<feature type="repeat" description="ANK" evidence="18">
    <location>
        <begin position="117"/>
        <end position="144"/>
    </location>
</feature>
<dbReference type="InterPro" id="IPR008344">
    <property type="entry name" value="TRPV5/TRPV6"/>
</dbReference>
<feature type="transmembrane region" description="Helical" evidence="19">
    <location>
        <begin position="496"/>
        <end position="518"/>
    </location>
</feature>
<keyword evidence="10" id="KW-0106">Calcium</keyword>
<dbReference type="GO" id="GO:0005262">
    <property type="term" value="F:calcium channel activity"/>
    <property type="evidence" value="ECO:0007669"/>
    <property type="project" value="UniProtKB-KW"/>
</dbReference>
<name>A0A8J6EJM4_ELECQ</name>
<dbReference type="Gene3D" id="1.25.40.20">
    <property type="entry name" value="Ankyrin repeat-containing domain"/>
    <property type="match status" value="1"/>
</dbReference>
<feature type="transmembrane region" description="Helical" evidence="19">
    <location>
        <begin position="422"/>
        <end position="445"/>
    </location>
</feature>
<feature type="transmembrane region" description="Helical" evidence="19">
    <location>
        <begin position="392"/>
        <end position="410"/>
    </location>
</feature>
<dbReference type="PRINTS" id="PR01765">
    <property type="entry name" value="ECACCHANNEL"/>
</dbReference>
<dbReference type="InterPro" id="IPR036770">
    <property type="entry name" value="Ankyrin_rpt-contain_sf"/>
</dbReference>
<keyword evidence="7 19" id="KW-0812">Transmembrane</keyword>
<dbReference type="InterPro" id="IPR002110">
    <property type="entry name" value="Ankyrin_rpt"/>
</dbReference>
<keyword evidence="6" id="KW-0107">Calcium channel</keyword>
<protein>
    <recommendedName>
        <fullName evidence="20">Ion transport domain-containing protein</fullName>
    </recommendedName>
</protein>
<feature type="transmembrane region" description="Helical" evidence="19">
    <location>
        <begin position="330"/>
        <end position="354"/>
    </location>
</feature>
<evidence type="ECO:0000256" key="16">
    <source>
        <dbReference type="ARBA" id="ARBA00023303"/>
    </source>
</evidence>
<dbReference type="InterPro" id="IPR005821">
    <property type="entry name" value="Ion_trans_dom"/>
</dbReference>
<evidence type="ECO:0000256" key="10">
    <source>
        <dbReference type="ARBA" id="ARBA00022837"/>
    </source>
</evidence>
<organism evidence="21 22">
    <name type="scientific">Eleutherodactylus coqui</name>
    <name type="common">Puerto Rican coqui</name>
    <dbReference type="NCBI Taxonomy" id="57060"/>
    <lineage>
        <taxon>Eukaryota</taxon>
        <taxon>Metazoa</taxon>
        <taxon>Chordata</taxon>
        <taxon>Craniata</taxon>
        <taxon>Vertebrata</taxon>
        <taxon>Euteleostomi</taxon>
        <taxon>Amphibia</taxon>
        <taxon>Batrachia</taxon>
        <taxon>Anura</taxon>
        <taxon>Neobatrachia</taxon>
        <taxon>Hyloidea</taxon>
        <taxon>Eleutherodactylidae</taxon>
        <taxon>Eleutherodactylinae</taxon>
        <taxon>Eleutherodactylus</taxon>
        <taxon>Eleutherodactylus</taxon>
    </lineage>
</organism>
<dbReference type="InterPro" id="IPR024862">
    <property type="entry name" value="TRPV"/>
</dbReference>
<dbReference type="PROSITE" id="PS50088">
    <property type="entry name" value="ANK_REPEAT"/>
    <property type="match status" value="2"/>
</dbReference>
<evidence type="ECO:0000256" key="7">
    <source>
        <dbReference type="ARBA" id="ARBA00022692"/>
    </source>
</evidence>
<dbReference type="GO" id="GO:0005886">
    <property type="term" value="C:plasma membrane"/>
    <property type="evidence" value="ECO:0007669"/>
    <property type="project" value="UniProtKB-SubCell"/>
</dbReference>
<evidence type="ECO:0000256" key="13">
    <source>
        <dbReference type="ARBA" id="ARBA00023043"/>
    </source>
</evidence>
<dbReference type="CDD" id="cd22192">
    <property type="entry name" value="TRPV5-6"/>
    <property type="match status" value="1"/>
</dbReference>
<dbReference type="FunFam" id="1.25.40.20:FF:000270">
    <property type="entry name" value="Transient receptor potential cation channel subfamily V member 6"/>
    <property type="match status" value="1"/>
</dbReference>
<keyword evidence="4" id="KW-0597">Phosphoprotein</keyword>
<dbReference type="AlphaFoldDB" id="A0A8J6EJM4"/>
<evidence type="ECO:0000313" key="22">
    <source>
        <dbReference type="Proteomes" id="UP000770717"/>
    </source>
</evidence>
<evidence type="ECO:0000256" key="3">
    <source>
        <dbReference type="ARBA" id="ARBA00022475"/>
    </source>
</evidence>
<keyword evidence="22" id="KW-1185">Reference proteome</keyword>
<evidence type="ECO:0000256" key="18">
    <source>
        <dbReference type="PROSITE-ProRule" id="PRU00023"/>
    </source>
</evidence>
<dbReference type="GO" id="GO:0046872">
    <property type="term" value="F:metal ion binding"/>
    <property type="evidence" value="ECO:0007669"/>
    <property type="project" value="UniProtKB-KW"/>
</dbReference>
<evidence type="ECO:0000256" key="2">
    <source>
        <dbReference type="ARBA" id="ARBA00022448"/>
    </source>
</evidence>
<evidence type="ECO:0000256" key="9">
    <source>
        <dbReference type="ARBA" id="ARBA00022737"/>
    </source>
</evidence>
<dbReference type="SMART" id="SM00248">
    <property type="entry name" value="ANK"/>
    <property type="match status" value="5"/>
</dbReference>
<dbReference type="GO" id="GO:0005516">
    <property type="term" value="F:calmodulin binding"/>
    <property type="evidence" value="ECO:0007669"/>
    <property type="project" value="UniProtKB-KW"/>
</dbReference>
<sequence>MGLFYCDKTAGISSNVWNGITSQIKKRIHEGLELDEINMLQQKRIRECPLLTAVKDNDIGALRKLLDCASTDLYVRGAVGETILHVAVTYDSLEAATIILEAAPDLINQPVTSALYEGQTALHIAAVNQNLNLVKLLIEKGADVCSPRAIGSFFSHSPDNLFYFGEHILSFAACTGNEDIVCLLIENGASIRAQDSYGNTILHILALQPNQTFSCQMFDLLLSYDDSENNDVDILMMTNYMGLTAFKLSAAEGNTVMFEHLLNKRKQVQWSFGPVSSVLYDLSGIDSRDEDQSVLELVVSSRKRAARHILDFTPVKELVSLKWRRCGRPYFWFLAAIYVLYMICVTMCCTYRPLKAIPHPKNDSRDATILMQKSLTEAYETYEDDLRLVGELISVLGAIVILLLMIPDLLRVGATRYFGQTVLGGPFHIIIIVFACMVMAVLVMRLTNHAGDSDGEAVPMSIALVLGWCYIMYFTRGFQMLGPFTIMIQKMIFGDLLRFCWLMAVVILGFGSAFYVIFQTENPENLGQFMTYPISLFSTYELFLTLIDGPANYDVDQPVMYSFMYSAFGIVAALLMLNLLIAMMGDTHFRVAHEGDELWRAQVVATTLMLERKMPKALWPRIGISGKEFGLGDSWYLRVEERKDLDKPKTKGFVDAFQNKEDDDDDNTVMDFPENKLKAKRVSICETPPFLRKLSLRKSSKWNILKRATLDQLRGRVNLALDVVEEVYDV</sequence>
<evidence type="ECO:0000256" key="12">
    <source>
        <dbReference type="ARBA" id="ARBA00022989"/>
    </source>
</evidence>
<dbReference type="Pfam" id="PF00520">
    <property type="entry name" value="Ion_trans"/>
    <property type="match status" value="1"/>
</dbReference>
<dbReference type="PANTHER" id="PTHR10582">
    <property type="entry name" value="TRANSIENT RECEPTOR POTENTIAL ION CHANNEL PROTEIN"/>
    <property type="match status" value="1"/>
</dbReference>
<dbReference type="GO" id="GO:0098703">
    <property type="term" value="P:calcium ion import across plasma membrane"/>
    <property type="evidence" value="ECO:0007669"/>
    <property type="project" value="TreeGrafter"/>
</dbReference>
<keyword evidence="5" id="KW-0109">Calcium transport</keyword>
<feature type="domain" description="Ion transport" evidence="20">
    <location>
        <begin position="341"/>
        <end position="589"/>
    </location>
</feature>
<feature type="transmembrane region" description="Helical" evidence="19">
    <location>
        <begin position="559"/>
        <end position="581"/>
    </location>
</feature>
<evidence type="ECO:0000256" key="4">
    <source>
        <dbReference type="ARBA" id="ARBA00022553"/>
    </source>
</evidence>
<evidence type="ECO:0000256" key="17">
    <source>
        <dbReference type="ARBA" id="ARBA00036634"/>
    </source>
</evidence>
<dbReference type="PROSITE" id="PS50297">
    <property type="entry name" value="ANK_REP_REGION"/>
    <property type="match status" value="2"/>
</dbReference>
<evidence type="ECO:0000256" key="1">
    <source>
        <dbReference type="ARBA" id="ARBA00004651"/>
    </source>
</evidence>
<keyword evidence="13 18" id="KW-0040">ANK repeat</keyword>
<evidence type="ECO:0000256" key="5">
    <source>
        <dbReference type="ARBA" id="ARBA00022568"/>
    </source>
</evidence>
<keyword evidence="15 19" id="KW-0472">Membrane</keyword>
<dbReference type="PANTHER" id="PTHR10582:SF25">
    <property type="entry name" value="TRANSIENT RECEPTOR POTENTIAL CATION CHANNEL SUBFAMILY V MEMBER 6"/>
    <property type="match status" value="1"/>
</dbReference>
<proteinExistence type="predicted"/>
<dbReference type="SUPFAM" id="SSF48403">
    <property type="entry name" value="Ankyrin repeat"/>
    <property type="match status" value="1"/>
</dbReference>
<evidence type="ECO:0000313" key="21">
    <source>
        <dbReference type="EMBL" id="KAG9470323.1"/>
    </source>
</evidence>
<feature type="repeat" description="ANK" evidence="18">
    <location>
        <begin position="164"/>
        <end position="196"/>
    </location>
</feature>
<comment type="caution">
    <text evidence="21">The sequence shown here is derived from an EMBL/GenBank/DDBJ whole genome shotgun (WGS) entry which is preliminary data.</text>
</comment>
<dbReference type="NCBIfam" id="TIGR00870">
    <property type="entry name" value="trp"/>
    <property type="match status" value="1"/>
</dbReference>
<keyword evidence="14" id="KW-0406">Ion transport</keyword>
<evidence type="ECO:0000256" key="14">
    <source>
        <dbReference type="ARBA" id="ARBA00023065"/>
    </source>
</evidence>